<keyword evidence="1" id="KW-0812">Transmembrane</keyword>
<keyword evidence="1" id="KW-0472">Membrane</keyword>
<feature type="transmembrane region" description="Helical" evidence="1">
    <location>
        <begin position="12"/>
        <end position="31"/>
    </location>
</feature>
<feature type="domain" description="VanZ-like" evidence="2">
    <location>
        <begin position="22"/>
        <end position="134"/>
    </location>
</feature>
<gene>
    <name evidence="3" type="ORF">H6G83_12435</name>
</gene>
<proteinExistence type="predicted"/>
<reference evidence="3 4" key="1">
    <citation type="journal article" date="2020" name="ISME J.">
        <title>Comparative genomics reveals insights into cyanobacterial evolution and habitat adaptation.</title>
        <authorList>
            <person name="Chen M.Y."/>
            <person name="Teng W.K."/>
            <person name="Zhao L."/>
            <person name="Hu C.X."/>
            <person name="Zhou Y.K."/>
            <person name="Han B.P."/>
            <person name="Song L.R."/>
            <person name="Shu W.S."/>
        </authorList>
    </citation>
    <scope>NUCLEOTIDE SEQUENCE [LARGE SCALE GENOMIC DNA]</scope>
    <source>
        <strain evidence="3 4">FACHB-119</strain>
    </source>
</reference>
<feature type="transmembrane region" description="Helical" evidence="1">
    <location>
        <begin position="87"/>
        <end position="106"/>
    </location>
</feature>
<keyword evidence="1" id="KW-1133">Transmembrane helix</keyword>
<evidence type="ECO:0000256" key="1">
    <source>
        <dbReference type="SAM" id="Phobius"/>
    </source>
</evidence>
<protein>
    <submittedName>
        <fullName evidence="3">VanZ family protein</fullName>
    </submittedName>
</protein>
<evidence type="ECO:0000313" key="4">
    <source>
        <dbReference type="Proteomes" id="UP000661112"/>
    </source>
</evidence>
<feature type="transmembrane region" description="Helical" evidence="1">
    <location>
        <begin position="118"/>
        <end position="136"/>
    </location>
</feature>
<feature type="transmembrane region" description="Helical" evidence="1">
    <location>
        <begin position="57"/>
        <end position="75"/>
    </location>
</feature>
<dbReference type="InterPro" id="IPR006976">
    <property type="entry name" value="VanZ-like"/>
</dbReference>
<evidence type="ECO:0000313" key="3">
    <source>
        <dbReference type="EMBL" id="MBD2501398.1"/>
    </source>
</evidence>
<dbReference type="Pfam" id="PF04892">
    <property type="entry name" value="VanZ"/>
    <property type="match status" value="1"/>
</dbReference>
<dbReference type="RefSeq" id="WP_190472113.1">
    <property type="nucleotide sequence ID" value="NZ_JACJSG010000014.1"/>
</dbReference>
<dbReference type="PANTHER" id="PTHR28008">
    <property type="entry name" value="DOMAIN PROTEIN, PUTATIVE (AFU_ORTHOLOGUE AFUA_3G10980)-RELATED"/>
    <property type="match status" value="1"/>
</dbReference>
<evidence type="ECO:0000259" key="2">
    <source>
        <dbReference type="Pfam" id="PF04892"/>
    </source>
</evidence>
<dbReference type="PANTHER" id="PTHR28008:SF1">
    <property type="entry name" value="DOMAIN PROTEIN, PUTATIVE (AFU_ORTHOLOGUE AFUA_3G10980)-RELATED"/>
    <property type="match status" value="1"/>
</dbReference>
<keyword evidence="4" id="KW-1185">Reference proteome</keyword>
<dbReference type="Gene3D" id="2.60.120.200">
    <property type="match status" value="2"/>
</dbReference>
<feature type="transmembrane region" description="Helical" evidence="1">
    <location>
        <begin position="157"/>
        <end position="176"/>
    </location>
</feature>
<comment type="caution">
    <text evidence="3">The sequence shown here is derived from an EMBL/GenBank/DDBJ whole genome shotgun (WGS) entry which is preliminary data.</text>
</comment>
<sequence length="498" mass="56237">MVKIQKLTPKYNFLFLLATTLIILIATLYPFNFSQIQLLSLSTIIANFNHSSTFQDQLNNVLLFIPLGFSFTNLLSKSSKKNLSKLFLAILFSFSLSLTVELLQIFLPSRSPTPADLLNNTVGGMFGFICFYIWNAKSFSSTVEKLETSRASQSRKQIVVLFIAYLFLALFISFLWQSATNLSNWDSNYRLSIGNEVIGNRPWQGYVAEIYIADRAISKNEASQGLSNASYFNQLGNSLVAHYELNGKCCYQDQTGNQPKLLWRGKPVTVPESQGVFLSANHWLRTSAPVTTLSQRISQTSEFTISTAIATTKLDQKGPARIISIADSSLRRNLTLAQQGNSLDLRLRTPLTGENGSDLNLNIPNIFTDNYLHHIIITYARGTMQVYVDNIDNFYSFNLLDLIPREQRIFYYAITFIPLGIGLSIITLLAQKRLIFYRFVFYSGVLIPSLMLETILVSESGKNFSLKNLLLGISFTALTMLLLRVRAARLKKVHKFQF</sequence>
<feature type="transmembrane region" description="Helical" evidence="1">
    <location>
        <begin position="409"/>
        <end position="429"/>
    </location>
</feature>
<dbReference type="NCBIfam" id="NF037970">
    <property type="entry name" value="vanZ_1"/>
    <property type="match status" value="1"/>
</dbReference>
<dbReference type="Proteomes" id="UP000661112">
    <property type="component" value="Unassembled WGS sequence"/>
</dbReference>
<feature type="transmembrane region" description="Helical" evidence="1">
    <location>
        <begin position="436"/>
        <end position="457"/>
    </location>
</feature>
<name>A0ABR8D6N1_9NOST</name>
<feature type="transmembrane region" description="Helical" evidence="1">
    <location>
        <begin position="469"/>
        <end position="487"/>
    </location>
</feature>
<dbReference type="InterPro" id="IPR013320">
    <property type="entry name" value="ConA-like_dom_sf"/>
</dbReference>
<dbReference type="SUPFAM" id="SSF49899">
    <property type="entry name" value="Concanavalin A-like lectins/glucanases"/>
    <property type="match status" value="2"/>
</dbReference>
<dbReference type="EMBL" id="JACJSG010000014">
    <property type="protein sequence ID" value="MBD2501398.1"/>
    <property type="molecule type" value="Genomic_DNA"/>
</dbReference>
<dbReference type="Pfam" id="PF13385">
    <property type="entry name" value="Laminin_G_3"/>
    <property type="match status" value="1"/>
</dbReference>
<organism evidence="3 4">
    <name type="scientific">Anabaena azotica FACHB-119</name>
    <dbReference type="NCBI Taxonomy" id="947527"/>
    <lineage>
        <taxon>Bacteria</taxon>
        <taxon>Bacillati</taxon>
        <taxon>Cyanobacteriota</taxon>
        <taxon>Cyanophyceae</taxon>
        <taxon>Nostocales</taxon>
        <taxon>Nostocaceae</taxon>
        <taxon>Anabaena</taxon>
        <taxon>Anabaena azotica</taxon>
    </lineage>
</organism>
<accession>A0ABR8D6N1</accession>